<dbReference type="InterPro" id="IPR028939">
    <property type="entry name" value="P5C_Rdtase_cat_N"/>
</dbReference>
<evidence type="ECO:0000313" key="2">
    <source>
        <dbReference type="EMBL" id="TBX86624.1"/>
    </source>
</evidence>
<proteinExistence type="predicted"/>
<dbReference type="EMBL" id="SJLU01000022">
    <property type="protein sequence ID" value="TBX86624.1"/>
    <property type="molecule type" value="Genomic_DNA"/>
</dbReference>
<dbReference type="SUPFAM" id="SSF51735">
    <property type="entry name" value="NAD(P)-binding Rossmann-fold domains"/>
    <property type="match status" value="1"/>
</dbReference>
<accession>A0A8G2MNJ1</accession>
<dbReference type="AlphaFoldDB" id="A0A8G2MNJ1"/>
<sequence length="58" mass="5748">MSRIAIIGSGKIGSARAARFDAAGIAAVIANSSGPASLVDFTARFGESIKAVEAEVAP</sequence>
<feature type="domain" description="Pyrroline-5-carboxylate reductase catalytic N-terminal" evidence="1">
    <location>
        <begin position="3"/>
        <end position="55"/>
    </location>
</feature>
<dbReference type="RefSeq" id="WP_018480168.1">
    <property type="nucleotide sequence ID" value="NZ_SJLU01000022.1"/>
</dbReference>
<gene>
    <name evidence="2" type="ORF">E0H31_31040</name>
</gene>
<dbReference type="Pfam" id="PF03807">
    <property type="entry name" value="F420_oxidored"/>
    <property type="match status" value="1"/>
</dbReference>
<name>A0A8G2MNJ1_RHILV</name>
<evidence type="ECO:0000259" key="1">
    <source>
        <dbReference type="Pfam" id="PF03807"/>
    </source>
</evidence>
<comment type="caution">
    <text evidence="2">The sequence shown here is derived from an EMBL/GenBank/DDBJ whole genome shotgun (WGS) entry which is preliminary data.</text>
</comment>
<organism evidence="2 3">
    <name type="scientific">Rhizobium leguminosarum bv. viciae</name>
    <dbReference type="NCBI Taxonomy" id="387"/>
    <lineage>
        <taxon>Bacteria</taxon>
        <taxon>Pseudomonadati</taxon>
        <taxon>Pseudomonadota</taxon>
        <taxon>Alphaproteobacteria</taxon>
        <taxon>Hyphomicrobiales</taxon>
        <taxon>Rhizobiaceae</taxon>
        <taxon>Rhizobium/Agrobacterium group</taxon>
        <taxon>Rhizobium</taxon>
    </lineage>
</organism>
<reference evidence="2 3" key="1">
    <citation type="submission" date="2019-02" db="EMBL/GenBank/DDBJ databases">
        <title>The competitiveness to form nodules shapes the capacities of Rhizobium leguminosarum sv viciae communities to promote symbiosis with specific hosts.</title>
        <authorList>
            <person name="Boivin S."/>
            <person name="Lepetit M."/>
        </authorList>
    </citation>
    <scope>NUCLEOTIDE SEQUENCE [LARGE SCALE GENOMIC DNA]</scope>
    <source>
        <strain evidence="2 3">SPF4F3</strain>
    </source>
</reference>
<dbReference type="InterPro" id="IPR036291">
    <property type="entry name" value="NAD(P)-bd_dom_sf"/>
</dbReference>
<dbReference type="Proteomes" id="UP000291866">
    <property type="component" value="Unassembled WGS sequence"/>
</dbReference>
<evidence type="ECO:0000313" key="3">
    <source>
        <dbReference type="Proteomes" id="UP000291866"/>
    </source>
</evidence>
<dbReference type="Gene3D" id="3.40.50.720">
    <property type="entry name" value="NAD(P)-binding Rossmann-like Domain"/>
    <property type="match status" value="1"/>
</dbReference>
<protein>
    <recommendedName>
        <fullName evidence="1">Pyrroline-5-carboxylate reductase catalytic N-terminal domain-containing protein</fullName>
    </recommendedName>
</protein>